<keyword evidence="1" id="KW-1133">Transmembrane helix</keyword>
<gene>
    <name evidence="2" type="ORF">BDY21DRAFT_342715</name>
</gene>
<proteinExistence type="predicted"/>
<accession>A0A6A6P2T5</accession>
<organism evidence="2 3">
    <name type="scientific">Lineolata rhizophorae</name>
    <dbReference type="NCBI Taxonomy" id="578093"/>
    <lineage>
        <taxon>Eukaryota</taxon>
        <taxon>Fungi</taxon>
        <taxon>Dikarya</taxon>
        <taxon>Ascomycota</taxon>
        <taxon>Pezizomycotina</taxon>
        <taxon>Dothideomycetes</taxon>
        <taxon>Dothideomycetes incertae sedis</taxon>
        <taxon>Lineolatales</taxon>
        <taxon>Lineolataceae</taxon>
        <taxon>Lineolata</taxon>
    </lineage>
</organism>
<dbReference type="Proteomes" id="UP000799766">
    <property type="component" value="Unassembled WGS sequence"/>
</dbReference>
<keyword evidence="1" id="KW-0472">Membrane</keyword>
<sequence>MAFDSVHLPRLSFFFSTGPLLGWLALFIFVGGFLSLGRSPGMLFARLFTQSIYLSIYPLLSFPYVSKNPFAFPLFWFRFLASLRARSALTVFKCSLASLRYTFGG</sequence>
<feature type="transmembrane region" description="Helical" evidence="1">
    <location>
        <begin position="43"/>
        <end position="64"/>
    </location>
</feature>
<reference evidence="2" key="1">
    <citation type="journal article" date="2020" name="Stud. Mycol.">
        <title>101 Dothideomycetes genomes: a test case for predicting lifestyles and emergence of pathogens.</title>
        <authorList>
            <person name="Haridas S."/>
            <person name="Albert R."/>
            <person name="Binder M."/>
            <person name="Bloem J."/>
            <person name="Labutti K."/>
            <person name="Salamov A."/>
            <person name="Andreopoulos B."/>
            <person name="Baker S."/>
            <person name="Barry K."/>
            <person name="Bills G."/>
            <person name="Bluhm B."/>
            <person name="Cannon C."/>
            <person name="Castanera R."/>
            <person name="Culley D."/>
            <person name="Daum C."/>
            <person name="Ezra D."/>
            <person name="Gonzalez J."/>
            <person name="Henrissat B."/>
            <person name="Kuo A."/>
            <person name="Liang C."/>
            <person name="Lipzen A."/>
            <person name="Lutzoni F."/>
            <person name="Magnuson J."/>
            <person name="Mondo S."/>
            <person name="Nolan M."/>
            <person name="Ohm R."/>
            <person name="Pangilinan J."/>
            <person name="Park H.-J."/>
            <person name="Ramirez L."/>
            <person name="Alfaro M."/>
            <person name="Sun H."/>
            <person name="Tritt A."/>
            <person name="Yoshinaga Y."/>
            <person name="Zwiers L.-H."/>
            <person name="Turgeon B."/>
            <person name="Goodwin S."/>
            <person name="Spatafora J."/>
            <person name="Crous P."/>
            <person name="Grigoriev I."/>
        </authorList>
    </citation>
    <scope>NUCLEOTIDE SEQUENCE</scope>
    <source>
        <strain evidence="2">ATCC 16933</strain>
    </source>
</reference>
<name>A0A6A6P2T5_9PEZI</name>
<keyword evidence="1" id="KW-0812">Transmembrane</keyword>
<protein>
    <submittedName>
        <fullName evidence="2">Uncharacterized protein</fullName>
    </submittedName>
</protein>
<keyword evidence="3" id="KW-1185">Reference proteome</keyword>
<evidence type="ECO:0000313" key="2">
    <source>
        <dbReference type="EMBL" id="KAF2457763.1"/>
    </source>
</evidence>
<dbReference type="EMBL" id="MU001679">
    <property type="protein sequence ID" value="KAF2457763.1"/>
    <property type="molecule type" value="Genomic_DNA"/>
</dbReference>
<feature type="transmembrane region" description="Helical" evidence="1">
    <location>
        <begin position="12"/>
        <end position="36"/>
    </location>
</feature>
<evidence type="ECO:0000256" key="1">
    <source>
        <dbReference type="SAM" id="Phobius"/>
    </source>
</evidence>
<evidence type="ECO:0000313" key="3">
    <source>
        <dbReference type="Proteomes" id="UP000799766"/>
    </source>
</evidence>
<dbReference type="AlphaFoldDB" id="A0A6A6P2T5"/>